<feature type="transmembrane region" description="Helical" evidence="5">
    <location>
        <begin position="6"/>
        <end position="25"/>
    </location>
</feature>
<proteinExistence type="predicted"/>
<dbReference type="EMBL" id="AP026933">
    <property type="protein sequence ID" value="BDT04510.1"/>
    <property type="molecule type" value="Genomic_DNA"/>
</dbReference>
<name>A0ABM8BXD8_9MOLU</name>
<keyword evidence="2 5" id="KW-0812">Transmembrane</keyword>
<dbReference type="Gene3D" id="1.20.1280.290">
    <property type="match status" value="1"/>
</dbReference>
<dbReference type="InterPro" id="IPR006603">
    <property type="entry name" value="PQ-loop_rpt"/>
</dbReference>
<keyword evidence="3 5" id="KW-1133">Transmembrane helix</keyword>
<evidence type="ECO:0000256" key="5">
    <source>
        <dbReference type="SAM" id="Phobius"/>
    </source>
</evidence>
<evidence type="ECO:0008006" key="8">
    <source>
        <dbReference type="Google" id="ProtNLM"/>
    </source>
</evidence>
<keyword evidence="4 5" id="KW-0472">Membrane</keyword>
<reference evidence="6 7" key="1">
    <citation type="journal article" date="2022" name="Front. Microbiol.">
        <title>Male-killing mechanisms vary between Spiroplasma species.</title>
        <authorList>
            <person name="Arai H."/>
            <person name="Inoue M."/>
            <person name="Kageyama D."/>
        </authorList>
    </citation>
    <scope>NUCLEOTIDE SEQUENCE [LARGE SCALE GENOMIC DNA]</scope>
    <source>
        <strain evidence="7">sHm</strain>
    </source>
</reference>
<evidence type="ECO:0000256" key="1">
    <source>
        <dbReference type="ARBA" id="ARBA00004141"/>
    </source>
</evidence>
<accession>A0ABM8BXD8</accession>
<keyword evidence="7" id="KW-1185">Reference proteome</keyword>
<comment type="subcellular location">
    <subcellularLocation>
        <location evidence="1">Membrane</location>
        <topology evidence="1">Multi-pass membrane protein</topology>
    </subcellularLocation>
</comment>
<dbReference type="Pfam" id="PF04193">
    <property type="entry name" value="PQ-loop"/>
    <property type="match status" value="1"/>
</dbReference>
<evidence type="ECO:0000256" key="2">
    <source>
        <dbReference type="ARBA" id="ARBA00022692"/>
    </source>
</evidence>
<gene>
    <name evidence="6" type="ORF">SHM_21560</name>
</gene>
<organism evidence="6 7">
    <name type="scientific">Spiroplasma ixodetis</name>
    <dbReference type="NCBI Taxonomy" id="2141"/>
    <lineage>
        <taxon>Bacteria</taxon>
        <taxon>Bacillati</taxon>
        <taxon>Mycoplasmatota</taxon>
        <taxon>Mollicutes</taxon>
        <taxon>Entomoplasmatales</taxon>
        <taxon>Spiroplasmataceae</taxon>
        <taxon>Spiroplasma</taxon>
    </lineage>
</organism>
<feature type="transmembrane region" description="Helical" evidence="5">
    <location>
        <begin position="69"/>
        <end position="86"/>
    </location>
</feature>
<protein>
    <recommendedName>
        <fullName evidence="8">MtN3 and saliva related transmembrane protein</fullName>
    </recommendedName>
</protein>
<dbReference type="RefSeq" id="WP_281748267.1">
    <property type="nucleotide sequence ID" value="NZ_AP026933.1"/>
</dbReference>
<dbReference type="Proteomes" id="UP001163387">
    <property type="component" value="Chromosome"/>
</dbReference>
<evidence type="ECO:0000313" key="7">
    <source>
        <dbReference type="Proteomes" id="UP001163387"/>
    </source>
</evidence>
<feature type="transmembrane region" description="Helical" evidence="5">
    <location>
        <begin position="37"/>
        <end position="57"/>
    </location>
</feature>
<evidence type="ECO:0000256" key="3">
    <source>
        <dbReference type="ARBA" id="ARBA00022989"/>
    </source>
</evidence>
<evidence type="ECO:0000313" key="6">
    <source>
        <dbReference type="EMBL" id="BDT04510.1"/>
    </source>
</evidence>
<evidence type="ECO:0000256" key="4">
    <source>
        <dbReference type="ARBA" id="ARBA00023136"/>
    </source>
</evidence>
<sequence length="92" mass="10558">MELTINILSWIGAILTSIVLIPQSFKIIRTRDTKSLSLYMYIIFVLSAITWIIFAILSNQPAIIKTNTIVLFFASIILILKINNIFRKKEKS</sequence>